<accession>A0A1G6SVJ9</accession>
<reference evidence="2 3" key="1">
    <citation type="submission" date="2016-10" db="EMBL/GenBank/DDBJ databases">
        <authorList>
            <person name="de Groot N.N."/>
        </authorList>
    </citation>
    <scope>NUCLEOTIDE SEQUENCE [LARGE SCALE GENOMIC DNA]</scope>
    <source>
        <strain evidence="2 3">MON 2.2</strain>
    </source>
</reference>
<keyword evidence="3" id="KW-1185">Reference proteome</keyword>
<evidence type="ECO:0000313" key="3">
    <source>
        <dbReference type="Proteomes" id="UP000198546"/>
    </source>
</evidence>
<organism evidence="2 3">
    <name type="scientific">Auraticoccus monumenti</name>
    <dbReference type="NCBI Taxonomy" id="675864"/>
    <lineage>
        <taxon>Bacteria</taxon>
        <taxon>Bacillati</taxon>
        <taxon>Actinomycetota</taxon>
        <taxon>Actinomycetes</taxon>
        <taxon>Propionibacteriales</taxon>
        <taxon>Propionibacteriaceae</taxon>
        <taxon>Auraticoccus</taxon>
    </lineage>
</organism>
<feature type="transmembrane region" description="Helical" evidence="1">
    <location>
        <begin position="29"/>
        <end position="48"/>
    </location>
</feature>
<dbReference type="Proteomes" id="UP000198546">
    <property type="component" value="Chromosome i"/>
</dbReference>
<gene>
    <name evidence="2" type="ORF">SAMN04489747_0439</name>
</gene>
<sequence>MSSAPHESTALLDQADRMGRAALRASRTYATYLVLFGLVCLGTLTLFATAPLRVALLVGMPVFAVAVTLLSVWQGRQPARPRHMTAVHLTTIGVFAALWAGSMVLGTRSGPSWFLVGGGAIVVVTLLAAVVVTKLARRSVAGGTDARPVAP</sequence>
<feature type="transmembrane region" description="Helical" evidence="1">
    <location>
        <begin position="85"/>
        <end position="106"/>
    </location>
</feature>
<dbReference type="AlphaFoldDB" id="A0A1G6SVJ9"/>
<protein>
    <submittedName>
        <fullName evidence="2">Uncharacterized protein</fullName>
    </submittedName>
</protein>
<proteinExistence type="predicted"/>
<feature type="transmembrane region" description="Helical" evidence="1">
    <location>
        <begin position="54"/>
        <end position="73"/>
    </location>
</feature>
<dbReference type="RefSeq" id="WP_157676925.1">
    <property type="nucleotide sequence ID" value="NZ_LT629688.1"/>
</dbReference>
<keyword evidence="1" id="KW-0812">Transmembrane</keyword>
<name>A0A1G6SVJ9_9ACTN</name>
<evidence type="ECO:0000313" key="2">
    <source>
        <dbReference type="EMBL" id="SDD20741.1"/>
    </source>
</evidence>
<feature type="transmembrane region" description="Helical" evidence="1">
    <location>
        <begin position="112"/>
        <end position="132"/>
    </location>
</feature>
<evidence type="ECO:0000256" key="1">
    <source>
        <dbReference type="SAM" id="Phobius"/>
    </source>
</evidence>
<dbReference type="STRING" id="675864.SAMN04489747_0439"/>
<keyword evidence="1" id="KW-1133">Transmembrane helix</keyword>
<keyword evidence="1" id="KW-0472">Membrane</keyword>
<dbReference type="EMBL" id="LT629688">
    <property type="protein sequence ID" value="SDD20741.1"/>
    <property type="molecule type" value="Genomic_DNA"/>
</dbReference>